<gene>
    <name evidence="2" type="ORF">HF999_14035</name>
</gene>
<dbReference type="Proteomes" id="UP000582646">
    <property type="component" value="Unassembled WGS sequence"/>
</dbReference>
<feature type="region of interest" description="Disordered" evidence="1">
    <location>
        <begin position="290"/>
        <end position="322"/>
    </location>
</feature>
<name>A0A846X5M0_9ACTN</name>
<reference evidence="2 3" key="1">
    <citation type="submission" date="2020-04" db="EMBL/GenBank/DDBJ databases">
        <title>MicrobeNet Type strains.</title>
        <authorList>
            <person name="Nicholson A.C."/>
        </authorList>
    </citation>
    <scope>NUCLEOTIDE SEQUENCE [LARGE SCALE GENOMIC DNA]</scope>
    <source>
        <strain evidence="2 3">DSM 44113</strain>
    </source>
</reference>
<feature type="compositionally biased region" description="Polar residues" evidence="1">
    <location>
        <begin position="309"/>
        <end position="322"/>
    </location>
</feature>
<dbReference type="EMBL" id="JAAXOQ010000018">
    <property type="protein sequence ID" value="NKY19482.1"/>
    <property type="molecule type" value="Genomic_DNA"/>
</dbReference>
<proteinExistence type="predicted"/>
<organism evidence="2 3">
    <name type="scientific">Tsukamurella spumae</name>
    <dbReference type="NCBI Taxonomy" id="44753"/>
    <lineage>
        <taxon>Bacteria</taxon>
        <taxon>Bacillati</taxon>
        <taxon>Actinomycetota</taxon>
        <taxon>Actinomycetes</taxon>
        <taxon>Mycobacteriales</taxon>
        <taxon>Tsukamurellaceae</taxon>
        <taxon>Tsukamurella</taxon>
    </lineage>
</organism>
<evidence type="ECO:0000256" key="1">
    <source>
        <dbReference type="SAM" id="MobiDB-lite"/>
    </source>
</evidence>
<dbReference type="AlphaFoldDB" id="A0A846X5M0"/>
<sequence>MTGPAPEILVYHLPPSGPPQRSAAADQLDVAVARIDFFMFSRDRRGPEGVERTEQDAINAANDELLALSIGMTRGDIVNRTGREVPMPIQSAESLAHLSQWRDQLGAPETELDHRMDSMIQSLRQGLQLNDAAEMEQTLGRVGVAARRAILAERVGEPSPIEVPERVDQDLDRDTRRWFNDQMRAIEGAGQGDVTKTIAMLNHNHLPHRVVDVRTAAPHVTAKFREQSMQPMVITPTGHEWYGYQAGRIRQVATEVHGPDLFSEDGPRRASATAVAQASFSAARFAAHRTRGGVTRLPASAPQARSGPSGPTAQGRPTSLGM</sequence>
<comment type="caution">
    <text evidence="2">The sequence shown here is derived from an EMBL/GenBank/DDBJ whole genome shotgun (WGS) entry which is preliminary data.</text>
</comment>
<keyword evidence="3" id="KW-1185">Reference proteome</keyword>
<evidence type="ECO:0000313" key="3">
    <source>
        <dbReference type="Proteomes" id="UP000582646"/>
    </source>
</evidence>
<protein>
    <submittedName>
        <fullName evidence="2">Uncharacterized protein</fullName>
    </submittedName>
</protein>
<dbReference type="RefSeq" id="WP_168546477.1">
    <property type="nucleotide sequence ID" value="NZ_BAAAKS010000019.1"/>
</dbReference>
<evidence type="ECO:0000313" key="2">
    <source>
        <dbReference type="EMBL" id="NKY19482.1"/>
    </source>
</evidence>
<accession>A0A846X5M0</accession>